<evidence type="ECO:0008006" key="5">
    <source>
        <dbReference type="Google" id="ProtNLM"/>
    </source>
</evidence>
<feature type="region of interest" description="Disordered" evidence="1">
    <location>
        <begin position="142"/>
        <end position="166"/>
    </location>
</feature>
<accession>A0A841J175</accession>
<dbReference type="AlphaFoldDB" id="A0A841J175"/>
<protein>
    <recommendedName>
        <fullName evidence="5">Superfamily III holin-X</fullName>
    </recommendedName>
</protein>
<dbReference type="Pfam" id="PF07332">
    <property type="entry name" value="Phage_holin_3_6"/>
    <property type="match status" value="1"/>
</dbReference>
<comment type="caution">
    <text evidence="3">The sequence shown here is derived from an EMBL/GenBank/DDBJ whole genome shotgun (WGS) entry which is preliminary data.</text>
</comment>
<feature type="transmembrane region" description="Helical" evidence="2">
    <location>
        <begin position="93"/>
        <end position="115"/>
    </location>
</feature>
<keyword evidence="2" id="KW-1133">Transmembrane helix</keyword>
<evidence type="ECO:0000256" key="1">
    <source>
        <dbReference type="SAM" id="MobiDB-lite"/>
    </source>
</evidence>
<reference evidence="3 4" key="1">
    <citation type="submission" date="2020-08" db="EMBL/GenBank/DDBJ databases">
        <title>Genomic Encyclopedia of Type Strains, Phase III (KMG-III): the genomes of soil and plant-associated and newly described type strains.</title>
        <authorList>
            <person name="Whitman W."/>
        </authorList>
    </citation>
    <scope>NUCLEOTIDE SEQUENCE [LARGE SCALE GENOMIC DNA]</scope>
    <source>
        <strain evidence="3 4">CECT 8712</strain>
    </source>
</reference>
<keyword evidence="2" id="KW-0812">Transmembrane</keyword>
<evidence type="ECO:0000313" key="4">
    <source>
        <dbReference type="Proteomes" id="UP000536604"/>
    </source>
</evidence>
<keyword evidence="2" id="KW-0472">Membrane</keyword>
<evidence type="ECO:0000256" key="2">
    <source>
        <dbReference type="SAM" id="Phobius"/>
    </source>
</evidence>
<proteinExistence type="predicted"/>
<dbReference type="InterPro" id="IPR009937">
    <property type="entry name" value="Phage_holin_3_6"/>
</dbReference>
<dbReference type="Proteomes" id="UP000536604">
    <property type="component" value="Unassembled WGS sequence"/>
</dbReference>
<keyword evidence="4" id="KW-1185">Reference proteome</keyword>
<name>A0A841J175_9ACTN</name>
<organism evidence="3 4">
    <name type="scientific">Nocardiopsis algeriensis</name>
    <dbReference type="NCBI Taxonomy" id="1478215"/>
    <lineage>
        <taxon>Bacteria</taxon>
        <taxon>Bacillati</taxon>
        <taxon>Actinomycetota</taxon>
        <taxon>Actinomycetes</taxon>
        <taxon>Streptosporangiales</taxon>
        <taxon>Nocardiopsidaceae</taxon>
        <taxon>Nocardiopsis</taxon>
    </lineage>
</organism>
<dbReference type="EMBL" id="JACHJO010000014">
    <property type="protein sequence ID" value="MBB6122091.1"/>
    <property type="molecule type" value="Genomic_DNA"/>
</dbReference>
<gene>
    <name evidence="3" type="ORF">FHS13_004076</name>
</gene>
<evidence type="ECO:0000313" key="3">
    <source>
        <dbReference type="EMBL" id="MBB6122091.1"/>
    </source>
</evidence>
<sequence length="166" mass="17550">MVDKPGAGEPGVSSADRTLGELVSDATGNLSRLVRLEIELAKAEAKAEATKAGKGIAGFAVFAVLAHIFVILLSVTAAFALYELTPLPGWASFGIVTLAYLLIALAFALFGVLSFRKMRGLERTSLTMTRLRAILRREIRPPRPGDTSVATAATAQSAATAVTHRR</sequence>
<feature type="compositionally biased region" description="Low complexity" evidence="1">
    <location>
        <begin position="147"/>
        <end position="166"/>
    </location>
</feature>
<dbReference type="RefSeq" id="WP_184293521.1">
    <property type="nucleotide sequence ID" value="NZ_JACHJO010000014.1"/>
</dbReference>
<feature type="transmembrane region" description="Helical" evidence="2">
    <location>
        <begin position="56"/>
        <end position="81"/>
    </location>
</feature>